<feature type="transmembrane region" description="Helical" evidence="1">
    <location>
        <begin position="15"/>
        <end position="35"/>
    </location>
</feature>
<proteinExistence type="predicted"/>
<evidence type="ECO:0000313" key="3">
    <source>
        <dbReference type="Proteomes" id="UP000198324"/>
    </source>
</evidence>
<sequence>MEYHVYHDFMMHTKSVTYILMGLFVLGFWGLWAFMTSRDEELHTFPEHDKE</sequence>
<dbReference type="Proteomes" id="UP000198324">
    <property type="component" value="Unassembled WGS sequence"/>
</dbReference>
<dbReference type="EMBL" id="FZOC01000007">
    <property type="protein sequence ID" value="SNS14816.1"/>
    <property type="molecule type" value="Genomic_DNA"/>
</dbReference>
<dbReference type="RefSeq" id="WP_179217045.1">
    <property type="nucleotide sequence ID" value="NZ_FZOC01000007.1"/>
</dbReference>
<reference evidence="2 3" key="1">
    <citation type="submission" date="2017-06" db="EMBL/GenBank/DDBJ databases">
        <authorList>
            <person name="Kim H.J."/>
            <person name="Triplett B.A."/>
        </authorList>
    </citation>
    <scope>NUCLEOTIDE SEQUENCE [LARGE SCALE GENOMIC DNA]</scope>
    <source>
        <strain evidence="2 3">DSM 13116</strain>
    </source>
</reference>
<keyword evidence="1" id="KW-0472">Membrane</keyword>
<keyword evidence="1" id="KW-0812">Transmembrane</keyword>
<dbReference type="AlphaFoldDB" id="A0A239C3R0"/>
<evidence type="ECO:0000313" key="2">
    <source>
        <dbReference type="EMBL" id="SNS14816.1"/>
    </source>
</evidence>
<dbReference type="InterPro" id="IPR054911">
    <property type="entry name" value="sulf_resp_HmcD"/>
</dbReference>
<protein>
    <submittedName>
        <fullName evidence="2">Uncharacterized protein</fullName>
    </submittedName>
</protein>
<name>A0A239C3R0_9BACT</name>
<organism evidence="2 3">
    <name type="scientific">Humidesulfovibrio mexicanus</name>
    <dbReference type="NCBI Taxonomy" id="147047"/>
    <lineage>
        <taxon>Bacteria</taxon>
        <taxon>Pseudomonadati</taxon>
        <taxon>Thermodesulfobacteriota</taxon>
        <taxon>Desulfovibrionia</taxon>
        <taxon>Desulfovibrionales</taxon>
        <taxon>Desulfovibrionaceae</taxon>
        <taxon>Humidesulfovibrio</taxon>
    </lineage>
</organism>
<keyword evidence="1" id="KW-1133">Transmembrane helix</keyword>
<evidence type="ECO:0000256" key="1">
    <source>
        <dbReference type="SAM" id="Phobius"/>
    </source>
</evidence>
<keyword evidence="3" id="KW-1185">Reference proteome</keyword>
<accession>A0A239C3R0</accession>
<dbReference type="NCBIfam" id="NF045712">
    <property type="entry name" value="sulf_resp_HmcD"/>
    <property type="match status" value="1"/>
</dbReference>
<gene>
    <name evidence="2" type="ORF">SAMN04488503_2935</name>
</gene>